<keyword evidence="3" id="KW-1185">Reference proteome</keyword>
<evidence type="ECO:0000313" key="2">
    <source>
        <dbReference type="EMBL" id="MBB6578164.1"/>
    </source>
</evidence>
<dbReference type="Pfam" id="PF04102">
    <property type="entry name" value="SlyX"/>
    <property type="match status" value="1"/>
</dbReference>
<accession>A0ABR6RG85</accession>
<organism evidence="2 3">
    <name type="scientific">Comamonas odontotermitis</name>
    <dbReference type="NCBI Taxonomy" id="379895"/>
    <lineage>
        <taxon>Bacteria</taxon>
        <taxon>Pseudomonadati</taxon>
        <taxon>Pseudomonadota</taxon>
        <taxon>Betaproteobacteria</taxon>
        <taxon>Burkholderiales</taxon>
        <taxon>Comamonadaceae</taxon>
        <taxon>Comamonas</taxon>
    </lineage>
</organism>
<evidence type="ECO:0000256" key="1">
    <source>
        <dbReference type="SAM" id="Coils"/>
    </source>
</evidence>
<dbReference type="InterPro" id="IPR007236">
    <property type="entry name" value="SlyX"/>
</dbReference>
<feature type="coiled-coil region" evidence="1">
    <location>
        <begin position="25"/>
        <end position="52"/>
    </location>
</feature>
<name>A0ABR6RG85_9BURK</name>
<gene>
    <name evidence="2" type="ORF">HNP33_002244</name>
</gene>
<proteinExistence type="predicted"/>
<dbReference type="Gene3D" id="1.20.5.300">
    <property type="match status" value="1"/>
</dbReference>
<dbReference type="PANTHER" id="PTHR36508">
    <property type="entry name" value="PROTEIN SLYX"/>
    <property type="match status" value="1"/>
</dbReference>
<dbReference type="PANTHER" id="PTHR36508:SF1">
    <property type="entry name" value="PROTEIN SLYX"/>
    <property type="match status" value="1"/>
</dbReference>
<dbReference type="Proteomes" id="UP000562492">
    <property type="component" value="Unassembled WGS sequence"/>
</dbReference>
<dbReference type="EMBL" id="JACHKZ010000012">
    <property type="protein sequence ID" value="MBB6578164.1"/>
    <property type="molecule type" value="Genomic_DNA"/>
</dbReference>
<keyword evidence="1" id="KW-0175">Coiled coil</keyword>
<protein>
    <submittedName>
        <fullName evidence="2">SlyX protein</fullName>
    </submittedName>
</protein>
<sequence length="73" mass="8463">MPTTEQLQARVEALEIKSAYAEDLLEDLNLTIYKQQQQIDRLQQMLLDLQQRLPEQGGGASVRNLRDELPPHY</sequence>
<dbReference type="RefSeq" id="WP_184708447.1">
    <property type="nucleotide sequence ID" value="NZ_JACHKZ010000012.1"/>
</dbReference>
<evidence type="ECO:0000313" key="3">
    <source>
        <dbReference type="Proteomes" id="UP000562492"/>
    </source>
</evidence>
<reference evidence="2 3" key="1">
    <citation type="submission" date="2020-08" db="EMBL/GenBank/DDBJ databases">
        <title>Functional genomics of gut bacteria from endangered species of beetles.</title>
        <authorList>
            <person name="Carlos-Shanley C."/>
        </authorList>
    </citation>
    <scope>NUCLEOTIDE SEQUENCE [LARGE SCALE GENOMIC DNA]</scope>
    <source>
        <strain evidence="2 3">S00124</strain>
    </source>
</reference>
<comment type="caution">
    <text evidence="2">The sequence shown here is derived from an EMBL/GenBank/DDBJ whole genome shotgun (WGS) entry which is preliminary data.</text>
</comment>